<dbReference type="EMBL" id="JACGWO010000002">
    <property type="protein sequence ID" value="KAK4434853.1"/>
    <property type="molecule type" value="Genomic_DNA"/>
</dbReference>
<feature type="compositionally biased region" description="Polar residues" evidence="1">
    <location>
        <begin position="138"/>
        <end position="151"/>
    </location>
</feature>
<sequence length="151" mass="16744">MSTKRIIKESKFARYMKGPVKALARARDLYVRSLSGCADNVHCVDSMGFPTPHFESLPRSFSTNSSYSNSSRDEDLKELVRFASARSLTGKVEAELHRSGKPSAVARSRTVVIGRIDEDKPCEFGEDSGGERPGVYQRSRSYVPSGRSSMM</sequence>
<feature type="region of interest" description="Disordered" evidence="1">
    <location>
        <begin position="122"/>
        <end position="151"/>
    </location>
</feature>
<dbReference type="Proteomes" id="UP001293254">
    <property type="component" value="Unassembled WGS sequence"/>
</dbReference>
<reference evidence="2" key="1">
    <citation type="submission" date="2020-06" db="EMBL/GenBank/DDBJ databases">
        <authorList>
            <person name="Li T."/>
            <person name="Hu X."/>
            <person name="Zhang T."/>
            <person name="Song X."/>
            <person name="Zhang H."/>
            <person name="Dai N."/>
            <person name="Sheng W."/>
            <person name="Hou X."/>
            <person name="Wei L."/>
        </authorList>
    </citation>
    <scope>NUCLEOTIDE SEQUENCE</scope>
    <source>
        <strain evidence="2">3651</strain>
        <tissue evidence="2">Leaf</tissue>
    </source>
</reference>
<keyword evidence="3" id="KW-1185">Reference proteome</keyword>
<evidence type="ECO:0000313" key="2">
    <source>
        <dbReference type="EMBL" id="KAK4434853.1"/>
    </source>
</evidence>
<organism evidence="2 3">
    <name type="scientific">Sesamum alatum</name>
    <dbReference type="NCBI Taxonomy" id="300844"/>
    <lineage>
        <taxon>Eukaryota</taxon>
        <taxon>Viridiplantae</taxon>
        <taxon>Streptophyta</taxon>
        <taxon>Embryophyta</taxon>
        <taxon>Tracheophyta</taxon>
        <taxon>Spermatophyta</taxon>
        <taxon>Magnoliopsida</taxon>
        <taxon>eudicotyledons</taxon>
        <taxon>Gunneridae</taxon>
        <taxon>Pentapetalae</taxon>
        <taxon>asterids</taxon>
        <taxon>lamiids</taxon>
        <taxon>Lamiales</taxon>
        <taxon>Pedaliaceae</taxon>
        <taxon>Sesamum</taxon>
    </lineage>
</organism>
<comment type="caution">
    <text evidence="2">The sequence shown here is derived from an EMBL/GenBank/DDBJ whole genome shotgun (WGS) entry which is preliminary data.</text>
</comment>
<dbReference type="PANTHER" id="PTHR33526:SF4">
    <property type="entry name" value="OS07G0123800 PROTEIN"/>
    <property type="match status" value="1"/>
</dbReference>
<evidence type="ECO:0000256" key="1">
    <source>
        <dbReference type="SAM" id="MobiDB-lite"/>
    </source>
</evidence>
<dbReference type="PIRSF" id="PIRSF031279">
    <property type="entry name" value="UCP031279"/>
    <property type="match status" value="1"/>
</dbReference>
<dbReference type="AlphaFoldDB" id="A0AAE2CUE9"/>
<accession>A0AAE2CUE9</accession>
<dbReference type="InterPro" id="IPR016972">
    <property type="entry name" value="UCP031279"/>
</dbReference>
<proteinExistence type="predicted"/>
<evidence type="ECO:0000313" key="3">
    <source>
        <dbReference type="Proteomes" id="UP001293254"/>
    </source>
</evidence>
<protein>
    <submittedName>
        <fullName evidence="2">Uncharacterized protein</fullName>
    </submittedName>
</protein>
<gene>
    <name evidence="2" type="ORF">Salat_0648200</name>
</gene>
<dbReference type="PANTHER" id="PTHR33526">
    <property type="entry name" value="OS07G0123800 PROTEIN"/>
    <property type="match status" value="1"/>
</dbReference>
<reference evidence="2" key="2">
    <citation type="journal article" date="2024" name="Plant">
        <title>Genomic evolution and insights into agronomic trait innovations of Sesamum species.</title>
        <authorList>
            <person name="Miao H."/>
            <person name="Wang L."/>
            <person name="Qu L."/>
            <person name="Liu H."/>
            <person name="Sun Y."/>
            <person name="Le M."/>
            <person name="Wang Q."/>
            <person name="Wei S."/>
            <person name="Zheng Y."/>
            <person name="Lin W."/>
            <person name="Duan Y."/>
            <person name="Cao H."/>
            <person name="Xiong S."/>
            <person name="Wang X."/>
            <person name="Wei L."/>
            <person name="Li C."/>
            <person name="Ma Q."/>
            <person name="Ju M."/>
            <person name="Zhao R."/>
            <person name="Li G."/>
            <person name="Mu C."/>
            <person name="Tian Q."/>
            <person name="Mei H."/>
            <person name="Zhang T."/>
            <person name="Gao T."/>
            <person name="Zhang H."/>
        </authorList>
    </citation>
    <scope>NUCLEOTIDE SEQUENCE</scope>
    <source>
        <strain evidence="2">3651</strain>
    </source>
</reference>
<name>A0AAE2CUE9_9LAMI</name>